<comment type="catalytic activity">
    <reaction evidence="2 9">
        <text>glutathione + H2O = L-cysteinylglycine + L-glutamate</text>
        <dbReference type="Rhea" id="RHEA:28807"/>
        <dbReference type="ChEBI" id="CHEBI:15377"/>
        <dbReference type="ChEBI" id="CHEBI:29985"/>
        <dbReference type="ChEBI" id="CHEBI:57925"/>
        <dbReference type="ChEBI" id="CHEBI:61694"/>
        <dbReference type="EC" id="3.4.19.13"/>
    </reaction>
</comment>
<keyword evidence="4 9" id="KW-0808">Transferase</keyword>
<evidence type="ECO:0000256" key="8">
    <source>
        <dbReference type="ARBA" id="ARBA00047417"/>
    </source>
</evidence>
<sequence>MPPRSPVPPFLSTAAVNGWPPTARLAGTLAALLLAACAAPQAGKDAGTTAAPAPATPAASTPAPGTTALPPAPEGASGWTDKPGWTASSFMVAAANPLATQAGYDMLKAGGTAIDAAIATQMVLNLVEPNSSGIGGGAFLMHFDGKQVQAYDGRETAPAAATERLFYGPDGKVMPFRQGLVGGRSVGAPGVLRMLELAHRQHGKLPWRRLFEPAIRLAEQGFAISPRLATIIAQDQDLMKDPTARAYFYNADGTPKAAGTVLRNPELAAVLRSVAARGADAFYRGDIARDIAAKVRSHPTNPGLLTARDIADYRPKVRQPICTDYRRWTVCGMPPPSSGGIAVAQMLGILQALPPARQIAAARPQRNDVGLEPSVEGAHLFAEAGRLAYADRNQYVADTDFVPLPGGDWRSLVDPRYLASRAVLIGERSMGKASAGTPAGATVALGRDRAPEFPSTSHISVVDRYGNALSMTTTIEDQFGSRQMVRGFLLNNQLTDFSFVAEEDGKPVANRVQPGKRPRSSMAPTLVFDRQTRELVMTAGSPGGSAIINYVAKTLVGTLDWDLNVQQAISLPNVGSRNGPTELEKGRVSDALVEGLKARGHDVRVMDQTSGLQGIMRVRVNGKPMWFGGADPRREGVAMGD</sequence>
<feature type="region of interest" description="Disordered" evidence="10">
    <location>
        <begin position="44"/>
        <end position="81"/>
    </location>
</feature>
<gene>
    <name evidence="11" type="primary">ggt</name>
    <name evidence="11" type="ORF">NDR89_14075</name>
</gene>
<dbReference type="InterPro" id="IPR000101">
    <property type="entry name" value="GGT_peptidase"/>
</dbReference>
<evidence type="ECO:0000256" key="1">
    <source>
        <dbReference type="ARBA" id="ARBA00001049"/>
    </source>
</evidence>
<comment type="subunit">
    <text evidence="9">This enzyme consists of two polypeptide chains, which are synthesized in precursor form from a single polypeptide.</text>
</comment>
<comment type="catalytic activity">
    <reaction evidence="1 9">
        <text>an S-substituted glutathione + H2O = an S-substituted L-cysteinylglycine + L-glutamate</text>
        <dbReference type="Rhea" id="RHEA:59468"/>
        <dbReference type="ChEBI" id="CHEBI:15377"/>
        <dbReference type="ChEBI" id="CHEBI:29985"/>
        <dbReference type="ChEBI" id="CHEBI:90779"/>
        <dbReference type="ChEBI" id="CHEBI:143103"/>
        <dbReference type="EC" id="3.4.19.13"/>
    </reaction>
</comment>
<evidence type="ECO:0000256" key="10">
    <source>
        <dbReference type="SAM" id="MobiDB-lite"/>
    </source>
</evidence>
<dbReference type="GO" id="GO:0103068">
    <property type="term" value="F:leukotriene C4 gamma-glutamyl transferase activity"/>
    <property type="evidence" value="ECO:0007669"/>
    <property type="project" value="UniProtKB-EC"/>
</dbReference>
<name>A0ABY4VV90_9BURK</name>
<dbReference type="NCBIfam" id="TIGR00066">
    <property type="entry name" value="g_glut_trans"/>
    <property type="match status" value="1"/>
</dbReference>
<feature type="compositionally biased region" description="Low complexity" evidence="10">
    <location>
        <begin position="44"/>
        <end position="69"/>
    </location>
</feature>
<dbReference type="InterPro" id="IPR043137">
    <property type="entry name" value="GGT_ssub_C"/>
</dbReference>
<dbReference type="PANTHER" id="PTHR43199:SF1">
    <property type="entry name" value="GLUTATHIONE HYDROLASE PROENZYME"/>
    <property type="match status" value="1"/>
</dbReference>
<protein>
    <recommendedName>
        <fullName evidence="9">Glutathione hydrolase proenzyme</fullName>
        <ecNumber evidence="9">2.3.2.2</ecNumber>
        <ecNumber evidence="9">3.4.19.13</ecNumber>
    </recommendedName>
    <component>
        <recommendedName>
            <fullName evidence="9">Glutathione hydrolase large chain</fullName>
        </recommendedName>
    </component>
    <component>
        <recommendedName>
            <fullName evidence="9">Glutathione hydrolase small chain</fullName>
        </recommendedName>
    </component>
</protein>
<evidence type="ECO:0000256" key="3">
    <source>
        <dbReference type="ARBA" id="ARBA00009381"/>
    </source>
</evidence>
<dbReference type="EC" id="3.4.19.13" evidence="9"/>
<dbReference type="Pfam" id="PF01019">
    <property type="entry name" value="G_glu_transpept"/>
    <property type="match status" value="1"/>
</dbReference>
<evidence type="ECO:0000256" key="6">
    <source>
        <dbReference type="ARBA" id="ARBA00023145"/>
    </source>
</evidence>
<comment type="pathway">
    <text evidence="9">Sulfur metabolism; glutathione metabolism.</text>
</comment>
<dbReference type="PRINTS" id="PR01210">
    <property type="entry name" value="GGTRANSPTASE"/>
</dbReference>
<dbReference type="InterPro" id="IPR029055">
    <property type="entry name" value="Ntn_hydrolases_N"/>
</dbReference>
<keyword evidence="7 9" id="KW-0012">Acyltransferase</keyword>
<keyword evidence="9" id="KW-0317">Glutathione biosynthesis</keyword>
<keyword evidence="6 9" id="KW-0865">Zymogen</keyword>
<proteinExistence type="inferred from homology"/>
<keyword evidence="12" id="KW-1185">Reference proteome</keyword>
<dbReference type="SUPFAM" id="SSF56235">
    <property type="entry name" value="N-terminal nucleophile aminohydrolases (Ntn hydrolases)"/>
    <property type="match status" value="1"/>
</dbReference>
<dbReference type="EMBL" id="CP098736">
    <property type="protein sequence ID" value="USE80868.1"/>
    <property type="molecule type" value="Genomic_DNA"/>
</dbReference>
<evidence type="ECO:0000256" key="9">
    <source>
        <dbReference type="RuleBase" id="RU368036"/>
    </source>
</evidence>
<dbReference type="Gene3D" id="3.60.20.40">
    <property type="match status" value="1"/>
</dbReference>
<dbReference type="PANTHER" id="PTHR43199">
    <property type="entry name" value="GLUTATHIONE HYDROLASE"/>
    <property type="match status" value="1"/>
</dbReference>
<evidence type="ECO:0000313" key="12">
    <source>
        <dbReference type="Proteomes" id="UP001056648"/>
    </source>
</evidence>
<dbReference type="InterPro" id="IPR043138">
    <property type="entry name" value="GGT_lsub"/>
</dbReference>
<accession>A0ABY4VV90</accession>
<dbReference type="RefSeq" id="WP_252253530.1">
    <property type="nucleotide sequence ID" value="NZ_CP098736.1"/>
</dbReference>
<evidence type="ECO:0000313" key="11">
    <source>
        <dbReference type="EMBL" id="USE80868.1"/>
    </source>
</evidence>
<reference evidence="11" key="1">
    <citation type="submission" date="2022-06" db="EMBL/GenBank/DDBJ databases">
        <title>Complete genome sequence and characterization of Cupriavidus gilardii QJ1 isolated from contaminating cells.</title>
        <authorList>
            <person name="Qi J."/>
        </authorList>
    </citation>
    <scope>NUCLEOTIDE SEQUENCE</scope>
    <source>
        <strain evidence="11">QJ1</strain>
    </source>
</reference>
<organism evidence="11 12">
    <name type="scientific">Cupriavidus gilardii</name>
    <dbReference type="NCBI Taxonomy" id="82541"/>
    <lineage>
        <taxon>Bacteria</taxon>
        <taxon>Pseudomonadati</taxon>
        <taxon>Pseudomonadota</taxon>
        <taxon>Betaproteobacteria</taxon>
        <taxon>Burkholderiales</taxon>
        <taxon>Burkholderiaceae</taxon>
        <taxon>Cupriavidus</taxon>
    </lineage>
</organism>
<dbReference type="EC" id="2.3.2.2" evidence="9"/>
<dbReference type="Proteomes" id="UP001056648">
    <property type="component" value="Chromosome 2"/>
</dbReference>
<evidence type="ECO:0000256" key="5">
    <source>
        <dbReference type="ARBA" id="ARBA00022801"/>
    </source>
</evidence>
<evidence type="ECO:0000256" key="4">
    <source>
        <dbReference type="ARBA" id="ARBA00022679"/>
    </source>
</evidence>
<evidence type="ECO:0000256" key="2">
    <source>
        <dbReference type="ARBA" id="ARBA00001089"/>
    </source>
</evidence>
<comment type="catalytic activity">
    <reaction evidence="8 9">
        <text>an N-terminal (5-L-glutamyl)-[peptide] + an alpha-amino acid = 5-L-glutamyl amino acid + an N-terminal L-alpha-aminoacyl-[peptide]</text>
        <dbReference type="Rhea" id="RHEA:23904"/>
        <dbReference type="Rhea" id="RHEA-COMP:9780"/>
        <dbReference type="Rhea" id="RHEA-COMP:9795"/>
        <dbReference type="ChEBI" id="CHEBI:77644"/>
        <dbReference type="ChEBI" id="CHEBI:78597"/>
        <dbReference type="ChEBI" id="CHEBI:78599"/>
        <dbReference type="ChEBI" id="CHEBI:78608"/>
        <dbReference type="EC" id="2.3.2.2"/>
    </reaction>
</comment>
<dbReference type="InterPro" id="IPR051792">
    <property type="entry name" value="GGT_bact"/>
</dbReference>
<keyword evidence="5 9" id="KW-0378">Hydrolase</keyword>
<evidence type="ECO:0000256" key="7">
    <source>
        <dbReference type="ARBA" id="ARBA00023315"/>
    </source>
</evidence>
<dbReference type="Gene3D" id="1.10.246.130">
    <property type="match status" value="1"/>
</dbReference>
<comment type="similarity">
    <text evidence="3 9">Belongs to the gamma-glutamyltransferase family.</text>
</comment>
<comment type="PTM">
    <text evidence="9">Cleaved by autocatalysis into a large and a small subunit.</text>
</comment>